<dbReference type="OrthoDB" id="361362at2759"/>
<sequence>MASLAKFVSVAVSRSGGDTEANPLWYMANVFPSEAEFHSFTSLIRPSFSEKMGKGYTEMQWAPIDSSREDFIGEFQPVVYSAFSNSGYSINELSDIGNLVTALRNDEDGTQLDSRAEKVARLAKTLNPIMVSTWLDVAPTLFGITASSSKFETEAKLAQVTMETAICLYGAIFRERDLSNDIRSQAVDDINALLGYMSPYLPRSSESGDPELEDFTRALSLSYCELTSMTALASQCDIKNASKSRATLKLKQFKALSTQLSRVREYVAEALNGELKSVSHPMGYSLTSTAYAALLPTIWSLVNFQSDNGDSDLSTNIRMACIKHATRTSSKSAVKRPATLFVGMLLMLYGFRGSPLGRQKILMSEEIDAFREWYQQLPKVLWELGVSDPSLTEVVLSQFLLNFIVIGVSRLFCGYYYESASEARRYWILV</sequence>
<name>A0A0C9UEG8_SPHS4</name>
<accession>A0A0C9UEG8</accession>
<dbReference type="HOGENOM" id="CLU_638048_0_0_1"/>
<evidence type="ECO:0000313" key="2">
    <source>
        <dbReference type="Proteomes" id="UP000054279"/>
    </source>
</evidence>
<reference evidence="1 2" key="1">
    <citation type="submission" date="2014-06" db="EMBL/GenBank/DDBJ databases">
        <title>Evolutionary Origins and Diversification of the Mycorrhizal Mutualists.</title>
        <authorList>
            <consortium name="DOE Joint Genome Institute"/>
            <consortium name="Mycorrhizal Genomics Consortium"/>
            <person name="Kohler A."/>
            <person name="Kuo A."/>
            <person name="Nagy L.G."/>
            <person name="Floudas D."/>
            <person name="Copeland A."/>
            <person name="Barry K.W."/>
            <person name="Cichocki N."/>
            <person name="Veneault-Fourrey C."/>
            <person name="LaButti K."/>
            <person name="Lindquist E.A."/>
            <person name="Lipzen A."/>
            <person name="Lundell T."/>
            <person name="Morin E."/>
            <person name="Murat C."/>
            <person name="Riley R."/>
            <person name="Ohm R."/>
            <person name="Sun H."/>
            <person name="Tunlid A."/>
            <person name="Henrissat B."/>
            <person name="Grigoriev I.V."/>
            <person name="Hibbett D.S."/>
            <person name="Martin F."/>
        </authorList>
    </citation>
    <scope>NUCLEOTIDE SEQUENCE [LARGE SCALE GENOMIC DNA]</scope>
    <source>
        <strain evidence="1 2">SS14</strain>
    </source>
</reference>
<gene>
    <name evidence="1" type="ORF">M422DRAFT_55086</name>
</gene>
<keyword evidence="2" id="KW-1185">Reference proteome</keyword>
<dbReference type="Proteomes" id="UP000054279">
    <property type="component" value="Unassembled WGS sequence"/>
</dbReference>
<proteinExistence type="predicted"/>
<organism evidence="1 2">
    <name type="scientific">Sphaerobolus stellatus (strain SS14)</name>
    <dbReference type="NCBI Taxonomy" id="990650"/>
    <lineage>
        <taxon>Eukaryota</taxon>
        <taxon>Fungi</taxon>
        <taxon>Dikarya</taxon>
        <taxon>Basidiomycota</taxon>
        <taxon>Agaricomycotina</taxon>
        <taxon>Agaricomycetes</taxon>
        <taxon>Phallomycetidae</taxon>
        <taxon>Geastrales</taxon>
        <taxon>Sphaerobolaceae</taxon>
        <taxon>Sphaerobolus</taxon>
    </lineage>
</organism>
<evidence type="ECO:0000313" key="1">
    <source>
        <dbReference type="EMBL" id="KIJ27382.1"/>
    </source>
</evidence>
<protein>
    <submittedName>
        <fullName evidence="1">Uncharacterized protein</fullName>
    </submittedName>
</protein>
<dbReference type="EMBL" id="KN837337">
    <property type="protein sequence ID" value="KIJ27382.1"/>
    <property type="molecule type" value="Genomic_DNA"/>
</dbReference>
<dbReference type="AlphaFoldDB" id="A0A0C9UEG8"/>